<dbReference type="Pfam" id="PF13855">
    <property type="entry name" value="LRR_8"/>
    <property type="match status" value="1"/>
</dbReference>
<dbReference type="PANTHER" id="PTHR48051:SF46">
    <property type="entry name" value="LEUCINE RICH REPEAT-CONTAINING DOMAIN PROTEIN"/>
    <property type="match status" value="1"/>
</dbReference>
<evidence type="ECO:0000256" key="1">
    <source>
        <dbReference type="ARBA" id="ARBA00022614"/>
    </source>
</evidence>
<dbReference type="GO" id="GO:0005737">
    <property type="term" value="C:cytoplasm"/>
    <property type="evidence" value="ECO:0007669"/>
    <property type="project" value="TreeGrafter"/>
</dbReference>
<name>K3WWM4_GLOUD</name>
<dbReference type="VEuPathDB" id="FungiDB:PYU1_G009354"/>
<dbReference type="InterPro" id="IPR001611">
    <property type="entry name" value="Leu-rich_rpt"/>
</dbReference>
<dbReference type="InterPro" id="IPR003591">
    <property type="entry name" value="Leu-rich_rpt_typical-subtyp"/>
</dbReference>
<dbReference type="SMART" id="SM00364">
    <property type="entry name" value="LRR_BAC"/>
    <property type="match status" value="9"/>
</dbReference>
<protein>
    <submittedName>
        <fullName evidence="3">Uncharacterized protein</fullName>
    </submittedName>
</protein>
<evidence type="ECO:0000256" key="2">
    <source>
        <dbReference type="ARBA" id="ARBA00022737"/>
    </source>
</evidence>
<reference evidence="3" key="3">
    <citation type="submission" date="2015-02" db="UniProtKB">
        <authorList>
            <consortium name="EnsemblProtists"/>
        </authorList>
    </citation>
    <scope>IDENTIFICATION</scope>
    <source>
        <strain evidence="3">DAOM BR144</strain>
    </source>
</reference>
<dbReference type="EnsemblProtists" id="PYU1_T009372">
    <property type="protein sequence ID" value="PYU1_T009372"/>
    <property type="gene ID" value="PYU1_G009354"/>
</dbReference>
<dbReference type="Proteomes" id="UP000019132">
    <property type="component" value="Unassembled WGS sequence"/>
</dbReference>
<organism evidence="3 4">
    <name type="scientific">Globisporangium ultimum (strain ATCC 200006 / CBS 805.95 / DAOM BR144)</name>
    <name type="common">Pythium ultimum</name>
    <dbReference type="NCBI Taxonomy" id="431595"/>
    <lineage>
        <taxon>Eukaryota</taxon>
        <taxon>Sar</taxon>
        <taxon>Stramenopiles</taxon>
        <taxon>Oomycota</taxon>
        <taxon>Peronosporomycetes</taxon>
        <taxon>Pythiales</taxon>
        <taxon>Pythiaceae</taxon>
        <taxon>Globisporangium</taxon>
    </lineage>
</organism>
<dbReference type="Gene3D" id="3.80.10.10">
    <property type="entry name" value="Ribonuclease Inhibitor"/>
    <property type="match status" value="3"/>
</dbReference>
<reference evidence="4" key="2">
    <citation type="submission" date="2010-04" db="EMBL/GenBank/DDBJ databases">
        <authorList>
            <person name="Buell R."/>
            <person name="Hamilton J."/>
            <person name="Hostetler J."/>
        </authorList>
    </citation>
    <scope>NUCLEOTIDE SEQUENCE [LARGE SCALE GENOMIC DNA]</scope>
    <source>
        <strain evidence="4">DAOM:BR144</strain>
    </source>
</reference>
<dbReference type="SMART" id="SM00369">
    <property type="entry name" value="LRR_TYP"/>
    <property type="match status" value="9"/>
</dbReference>
<dbReference type="InterPro" id="IPR050216">
    <property type="entry name" value="LRR_domain-containing"/>
</dbReference>
<sequence length="541" mass="60382">MEAQVCELRVLQLNNPVMCCSIVRDSTLSDQVTQGLSLLKVLVLSGQCLEQFPAFVTDLQQLKELDLSDNRIFAFPAEMAQLQRLQRLVLSGNRLTDKSFQNGDINWANLAALSELQLSHNQLTTLPKAFLALSGLQVLNVSNNLLRSLSASFAQLWEGKCKLVVLDLHHNVLTSLPEEIVVMKATLRCLLLHENNLTTLPSAMTHFQVLEELSLPNNALGSDFHVYPTTTAQTHIALEYNHLSVFPSLHNSVVKMYLEGTPLEIVSINVSWNRLRSIPPNALPTLLSSCLELHLQHNCLSELPEELFRALPQLQVCKLGINQLQKLPDSISSCQALQVLDVQQNRLQTLPSELGQMMNLVIMNATENQLSSVPSAWHSFATYTGITTGRRVLQTLGLRKNPIQNKVLKTIINGGNVDFATATIASTKSNDEQNCEFVLKKLIDALRDSLDVLAMETEGFNDDDDLEYNQIPTQKWKGMARNVNRYLEAKLASISNDPDPQKQHNSSYLHTSDQGVTLYLLGKGNDEPLAPISSENKRFFR</sequence>
<dbReference type="SUPFAM" id="SSF52075">
    <property type="entry name" value="Outer arm dynein light chain 1"/>
    <property type="match status" value="1"/>
</dbReference>
<evidence type="ECO:0000313" key="3">
    <source>
        <dbReference type="EnsemblProtists" id="PYU1_T009372"/>
    </source>
</evidence>
<dbReference type="InterPro" id="IPR032675">
    <property type="entry name" value="LRR_dom_sf"/>
</dbReference>
<reference evidence="4" key="1">
    <citation type="journal article" date="2010" name="Genome Biol.">
        <title>Genome sequence of the necrotrophic plant pathogen Pythium ultimum reveals original pathogenicity mechanisms and effector repertoire.</title>
        <authorList>
            <person name="Levesque C.A."/>
            <person name="Brouwer H."/>
            <person name="Cano L."/>
            <person name="Hamilton J.P."/>
            <person name="Holt C."/>
            <person name="Huitema E."/>
            <person name="Raffaele S."/>
            <person name="Robideau G.P."/>
            <person name="Thines M."/>
            <person name="Win J."/>
            <person name="Zerillo M.M."/>
            <person name="Beakes G.W."/>
            <person name="Boore J.L."/>
            <person name="Busam D."/>
            <person name="Dumas B."/>
            <person name="Ferriera S."/>
            <person name="Fuerstenberg S.I."/>
            <person name="Gachon C.M."/>
            <person name="Gaulin E."/>
            <person name="Govers F."/>
            <person name="Grenville-Briggs L."/>
            <person name="Horner N."/>
            <person name="Hostetler J."/>
            <person name="Jiang R.H."/>
            <person name="Johnson J."/>
            <person name="Krajaejun T."/>
            <person name="Lin H."/>
            <person name="Meijer H.J."/>
            <person name="Moore B."/>
            <person name="Morris P."/>
            <person name="Phuntmart V."/>
            <person name="Puiu D."/>
            <person name="Shetty J."/>
            <person name="Stajich J.E."/>
            <person name="Tripathy S."/>
            <person name="Wawra S."/>
            <person name="van West P."/>
            <person name="Whitty B.R."/>
            <person name="Coutinho P.M."/>
            <person name="Henrissat B."/>
            <person name="Martin F."/>
            <person name="Thomas P.D."/>
            <person name="Tyler B.M."/>
            <person name="De Vries R.P."/>
            <person name="Kamoun S."/>
            <person name="Yandell M."/>
            <person name="Tisserat N."/>
            <person name="Buell C.R."/>
        </authorList>
    </citation>
    <scope>NUCLEOTIDE SEQUENCE</scope>
    <source>
        <strain evidence="4">DAOM:BR144</strain>
    </source>
</reference>
<dbReference type="HOGENOM" id="CLU_503912_0_0_1"/>
<dbReference type="PANTHER" id="PTHR48051">
    <property type="match status" value="1"/>
</dbReference>
<dbReference type="PROSITE" id="PS51450">
    <property type="entry name" value="LRR"/>
    <property type="match status" value="2"/>
</dbReference>
<keyword evidence="1" id="KW-0433">Leucine-rich repeat</keyword>
<proteinExistence type="predicted"/>
<accession>K3WWM4</accession>
<dbReference type="eggNOG" id="KOG0619">
    <property type="taxonomic scope" value="Eukaryota"/>
</dbReference>
<evidence type="ECO:0000313" key="4">
    <source>
        <dbReference type="Proteomes" id="UP000019132"/>
    </source>
</evidence>
<keyword evidence="4" id="KW-1185">Reference proteome</keyword>
<dbReference type="EMBL" id="GL376622">
    <property type="status" value="NOT_ANNOTATED_CDS"/>
    <property type="molecule type" value="Genomic_DNA"/>
</dbReference>
<dbReference type="InParanoid" id="K3WWM4"/>
<dbReference type="STRING" id="431595.K3WWM4"/>
<dbReference type="AlphaFoldDB" id="K3WWM4"/>
<dbReference type="SUPFAM" id="SSF52058">
    <property type="entry name" value="L domain-like"/>
    <property type="match status" value="1"/>
</dbReference>
<keyword evidence="2" id="KW-0677">Repeat</keyword>